<evidence type="ECO:0000256" key="2">
    <source>
        <dbReference type="ARBA" id="ARBA00009436"/>
    </source>
</evidence>
<feature type="transmembrane region" description="Helical" evidence="10">
    <location>
        <begin position="134"/>
        <end position="156"/>
    </location>
</feature>
<dbReference type="Pfam" id="PF07019">
    <property type="entry name" value="EMC6"/>
    <property type="match status" value="1"/>
</dbReference>
<keyword evidence="12" id="KW-1185">Reference proteome</keyword>
<keyword evidence="4 10" id="KW-0812">Transmembrane</keyword>
<dbReference type="InterPro" id="IPR008504">
    <property type="entry name" value="Emc6"/>
</dbReference>
<gene>
    <name evidence="11" type="ORF">Mgra_00004134</name>
</gene>
<dbReference type="PANTHER" id="PTHR20994">
    <property type="entry name" value="ER MEMBRANE PROTEIN COMPLEX SUBUNIT 6"/>
    <property type="match status" value="1"/>
</dbReference>
<evidence type="ECO:0000256" key="6">
    <source>
        <dbReference type="ARBA" id="ARBA00022989"/>
    </source>
</evidence>
<dbReference type="AlphaFoldDB" id="A0A8S9ZTN2"/>
<evidence type="ECO:0000256" key="1">
    <source>
        <dbReference type="ARBA" id="ARBA00004477"/>
    </source>
</evidence>
<accession>A0A8S9ZTN2</accession>
<dbReference type="PANTHER" id="PTHR20994:SF0">
    <property type="entry name" value="ER MEMBRANE PROTEIN COMPLEX SUBUNIT 6"/>
    <property type="match status" value="1"/>
</dbReference>
<organism evidence="11 12">
    <name type="scientific">Meloidogyne graminicola</name>
    <dbReference type="NCBI Taxonomy" id="189291"/>
    <lineage>
        <taxon>Eukaryota</taxon>
        <taxon>Metazoa</taxon>
        <taxon>Ecdysozoa</taxon>
        <taxon>Nematoda</taxon>
        <taxon>Chromadorea</taxon>
        <taxon>Rhabditida</taxon>
        <taxon>Tylenchina</taxon>
        <taxon>Tylenchomorpha</taxon>
        <taxon>Tylenchoidea</taxon>
        <taxon>Meloidogynidae</taxon>
        <taxon>Meloidogyninae</taxon>
        <taxon>Meloidogyne</taxon>
    </lineage>
</organism>
<evidence type="ECO:0000256" key="7">
    <source>
        <dbReference type="ARBA" id="ARBA00023136"/>
    </source>
</evidence>
<reference evidence="11" key="1">
    <citation type="journal article" date="2020" name="Ecol. Evol.">
        <title>Genome structure and content of the rice root-knot nematode (Meloidogyne graminicola).</title>
        <authorList>
            <person name="Phan N.T."/>
            <person name="Danchin E.G.J."/>
            <person name="Klopp C."/>
            <person name="Perfus-Barbeoch L."/>
            <person name="Kozlowski D.K."/>
            <person name="Koutsovoulos G.D."/>
            <person name="Lopez-Roques C."/>
            <person name="Bouchez O."/>
            <person name="Zahm M."/>
            <person name="Besnard G."/>
            <person name="Bellafiore S."/>
        </authorList>
    </citation>
    <scope>NUCLEOTIDE SEQUENCE</scope>
    <source>
        <strain evidence="11">VN-18</strain>
    </source>
</reference>
<evidence type="ECO:0000256" key="4">
    <source>
        <dbReference type="ARBA" id="ARBA00022692"/>
    </source>
</evidence>
<comment type="similarity">
    <text evidence="2">Belongs to the EMC6 family.</text>
</comment>
<evidence type="ECO:0000313" key="12">
    <source>
        <dbReference type="Proteomes" id="UP000605970"/>
    </source>
</evidence>
<evidence type="ECO:0000313" key="11">
    <source>
        <dbReference type="EMBL" id="KAF7636546.1"/>
    </source>
</evidence>
<feature type="region of interest" description="Disordered" evidence="9">
    <location>
        <begin position="1"/>
        <end position="48"/>
    </location>
</feature>
<dbReference type="EMBL" id="JABEBT010000029">
    <property type="protein sequence ID" value="KAF7636546.1"/>
    <property type="molecule type" value="Genomic_DNA"/>
</dbReference>
<evidence type="ECO:0000256" key="8">
    <source>
        <dbReference type="ARBA" id="ARBA00031072"/>
    </source>
</evidence>
<dbReference type="GO" id="GO:0072546">
    <property type="term" value="C:EMC complex"/>
    <property type="evidence" value="ECO:0007669"/>
    <property type="project" value="InterPro"/>
</dbReference>
<evidence type="ECO:0000256" key="10">
    <source>
        <dbReference type="SAM" id="Phobius"/>
    </source>
</evidence>
<keyword evidence="5" id="KW-0256">Endoplasmic reticulum</keyword>
<comment type="caution">
    <text evidence="11">The sequence shown here is derived from an EMBL/GenBank/DDBJ whole genome shotgun (WGS) entry which is preliminary data.</text>
</comment>
<dbReference type="Proteomes" id="UP000605970">
    <property type="component" value="Unassembled WGS sequence"/>
</dbReference>
<comment type="subcellular location">
    <subcellularLocation>
        <location evidence="1">Endoplasmic reticulum membrane</location>
        <topology evidence="1">Multi-pass membrane protein</topology>
    </subcellularLocation>
</comment>
<keyword evidence="7 10" id="KW-0472">Membrane</keyword>
<feature type="transmembrane region" description="Helical" evidence="10">
    <location>
        <begin position="92"/>
        <end position="114"/>
    </location>
</feature>
<dbReference type="OrthoDB" id="16510at2759"/>
<evidence type="ECO:0000256" key="9">
    <source>
        <dbReference type="SAM" id="MobiDB-lite"/>
    </source>
</evidence>
<sequence>MKAEKKATSSLNKKHAQSTSINQLLDSSQTSSVEPQESVSTPFSNTLPNKKTRLQQHQQKQMFNEAAVRNNFYILEQSRTCQSAVSGIASGILGLNGFMGFIFYFVCVLLQAFIWDYKAGFQWNSFFTKRSLLVGHSLVGGLFTYVLFWVFVYGLVHVY</sequence>
<evidence type="ECO:0000256" key="5">
    <source>
        <dbReference type="ARBA" id="ARBA00022824"/>
    </source>
</evidence>
<name>A0A8S9ZTN2_9BILA</name>
<dbReference type="InterPro" id="IPR029008">
    <property type="entry name" value="EMC6-like"/>
</dbReference>
<dbReference type="GO" id="GO:0000045">
    <property type="term" value="P:autophagosome assembly"/>
    <property type="evidence" value="ECO:0007669"/>
    <property type="project" value="TreeGrafter"/>
</dbReference>
<evidence type="ECO:0000256" key="3">
    <source>
        <dbReference type="ARBA" id="ARBA00020827"/>
    </source>
</evidence>
<protein>
    <recommendedName>
        <fullName evidence="3">ER membrane protein complex subunit 6</fullName>
    </recommendedName>
    <alternativeName>
        <fullName evidence="8">Transmembrane protein 93</fullName>
    </alternativeName>
</protein>
<keyword evidence="6 10" id="KW-1133">Transmembrane helix</keyword>
<proteinExistence type="inferred from homology"/>
<feature type="compositionally biased region" description="Polar residues" evidence="9">
    <location>
        <begin position="17"/>
        <end position="48"/>
    </location>
</feature>
<dbReference type="GO" id="GO:0034975">
    <property type="term" value="P:protein folding in endoplasmic reticulum"/>
    <property type="evidence" value="ECO:0007669"/>
    <property type="project" value="TreeGrafter"/>
</dbReference>